<dbReference type="InterPro" id="IPR019127">
    <property type="entry name" value="Exosortase"/>
</dbReference>
<dbReference type="EMBL" id="FRBN01000001">
    <property type="protein sequence ID" value="SHK75010.1"/>
    <property type="molecule type" value="Genomic_DNA"/>
</dbReference>
<keyword evidence="6 8" id="KW-1133">Transmembrane helix</keyword>
<feature type="transmembrane region" description="Helical" evidence="8">
    <location>
        <begin position="30"/>
        <end position="52"/>
    </location>
</feature>
<dbReference type="NCBIfam" id="TIGR04178">
    <property type="entry name" value="exo_archaeo"/>
    <property type="match status" value="1"/>
</dbReference>
<sequence length="335" mass="36027">MSGLVHGLGFGLILAPLGVVAPPDMSAAFHLVFPVLVLGAALAAFGGLFWLAKPGAWWHWLRGRARSLLALIGLAAVLPGLMVLLGPLWYQEVLTDITFIAVVVILSLVSDRVTADPSVHVIGADDFLVRVADSCSGIEGFVLITVFLALFAVLFRDALRLKRFWLVIWPLALVTSWVFNVLRITALPLIGAHLSPELAVNGFHSFAGWLMFSTLSIGVLVLVSRSSFVMRDLEREREPAAPLAQDDVAERIVPFIVFALSGLVVQAFWSSPTLGYPLQVAMMLGALWWARATAMCYLARPGGSGAMGGFADFRNGGTCAADRRDVFARLCSGAP</sequence>
<feature type="transmembrane region" description="Helical" evidence="8">
    <location>
        <begin position="137"/>
        <end position="155"/>
    </location>
</feature>
<evidence type="ECO:0000313" key="10">
    <source>
        <dbReference type="Proteomes" id="UP000184191"/>
    </source>
</evidence>
<gene>
    <name evidence="9" type="ORF">SAMN05444414_10132</name>
</gene>
<comment type="subcellular location">
    <subcellularLocation>
        <location evidence="1">Cell membrane</location>
        <topology evidence="1">Multi-pass membrane protein</topology>
    </subcellularLocation>
</comment>
<feature type="transmembrane region" description="Helical" evidence="8">
    <location>
        <begin position="68"/>
        <end position="90"/>
    </location>
</feature>
<feature type="transmembrane region" description="Helical" evidence="8">
    <location>
        <begin position="274"/>
        <end position="290"/>
    </location>
</feature>
<dbReference type="AlphaFoldDB" id="A0A1M6V0P9"/>
<dbReference type="GO" id="GO:0005886">
    <property type="term" value="C:plasma membrane"/>
    <property type="evidence" value="ECO:0007669"/>
    <property type="project" value="UniProtKB-SubCell"/>
</dbReference>
<accession>A0A1M6V0P9</accession>
<keyword evidence="7 8" id="KW-0472">Membrane</keyword>
<evidence type="ECO:0000256" key="2">
    <source>
        <dbReference type="ARBA" id="ARBA00022475"/>
    </source>
</evidence>
<dbReference type="NCBIfam" id="TIGR04162">
    <property type="entry name" value="exo_VPEID"/>
    <property type="match status" value="1"/>
</dbReference>
<feature type="transmembrane region" description="Helical" evidence="8">
    <location>
        <begin position="248"/>
        <end position="268"/>
    </location>
</feature>
<proteinExistence type="predicted"/>
<protein>
    <submittedName>
        <fullName evidence="9">Exosortase E/protease, VPEID-CTERM system</fullName>
    </submittedName>
</protein>
<organism evidence="9 10">
    <name type="scientific">Roseovarius marisflavi</name>
    <dbReference type="NCBI Taxonomy" id="1054996"/>
    <lineage>
        <taxon>Bacteria</taxon>
        <taxon>Pseudomonadati</taxon>
        <taxon>Pseudomonadota</taxon>
        <taxon>Alphaproteobacteria</taxon>
        <taxon>Rhodobacterales</taxon>
        <taxon>Roseobacteraceae</taxon>
        <taxon>Roseovarius</taxon>
    </lineage>
</organism>
<dbReference type="InterPro" id="IPR026420">
    <property type="entry name" value="Exo_VPEID"/>
</dbReference>
<evidence type="ECO:0000313" key="9">
    <source>
        <dbReference type="EMBL" id="SHK75010.1"/>
    </source>
</evidence>
<reference evidence="10" key="1">
    <citation type="submission" date="2016-11" db="EMBL/GenBank/DDBJ databases">
        <authorList>
            <person name="Varghese N."/>
            <person name="Submissions S."/>
        </authorList>
    </citation>
    <scope>NUCLEOTIDE SEQUENCE [LARGE SCALE GENOMIC DNA]</scope>
    <source>
        <strain evidence="10">DSM 29327</strain>
    </source>
</reference>
<keyword evidence="4 8" id="KW-0812">Transmembrane</keyword>
<dbReference type="GO" id="GO:0006508">
    <property type="term" value="P:proteolysis"/>
    <property type="evidence" value="ECO:0007669"/>
    <property type="project" value="UniProtKB-KW"/>
</dbReference>
<dbReference type="STRING" id="1054996.SAMN05444414_10132"/>
<evidence type="ECO:0000256" key="4">
    <source>
        <dbReference type="ARBA" id="ARBA00022692"/>
    </source>
</evidence>
<evidence type="ECO:0000256" key="8">
    <source>
        <dbReference type="SAM" id="Phobius"/>
    </source>
</evidence>
<feature type="transmembrane region" description="Helical" evidence="8">
    <location>
        <begin position="206"/>
        <end position="228"/>
    </location>
</feature>
<keyword evidence="2" id="KW-1003">Cell membrane</keyword>
<evidence type="ECO:0000256" key="3">
    <source>
        <dbReference type="ARBA" id="ARBA00022670"/>
    </source>
</evidence>
<evidence type="ECO:0000256" key="7">
    <source>
        <dbReference type="ARBA" id="ARBA00023136"/>
    </source>
</evidence>
<evidence type="ECO:0000256" key="1">
    <source>
        <dbReference type="ARBA" id="ARBA00004651"/>
    </source>
</evidence>
<evidence type="ECO:0000256" key="5">
    <source>
        <dbReference type="ARBA" id="ARBA00022801"/>
    </source>
</evidence>
<dbReference type="GO" id="GO:0008233">
    <property type="term" value="F:peptidase activity"/>
    <property type="evidence" value="ECO:0007669"/>
    <property type="project" value="UniProtKB-KW"/>
</dbReference>
<keyword evidence="10" id="KW-1185">Reference proteome</keyword>
<evidence type="ECO:0000256" key="6">
    <source>
        <dbReference type="ARBA" id="ARBA00022989"/>
    </source>
</evidence>
<feature type="transmembrane region" description="Helical" evidence="8">
    <location>
        <begin position="164"/>
        <end position="186"/>
    </location>
</feature>
<dbReference type="Pfam" id="PF09721">
    <property type="entry name" value="Exosortase_EpsH"/>
    <property type="match status" value="1"/>
</dbReference>
<dbReference type="InterPro" id="IPR026392">
    <property type="entry name" value="Exo/Archaeosortase_dom"/>
</dbReference>
<name>A0A1M6V0P9_9RHOB</name>
<keyword evidence="5" id="KW-0378">Hydrolase</keyword>
<dbReference type="Proteomes" id="UP000184191">
    <property type="component" value="Unassembled WGS sequence"/>
</dbReference>
<keyword evidence="3 9" id="KW-0645">Protease</keyword>